<dbReference type="GO" id="GO:0034411">
    <property type="term" value="P:cell wall (1-&gt;3)-beta-D-glucan biosynthetic process"/>
    <property type="evidence" value="ECO:0007669"/>
    <property type="project" value="TreeGrafter"/>
</dbReference>
<dbReference type="Gene3D" id="3.20.20.80">
    <property type="entry name" value="Glycosidases"/>
    <property type="match status" value="1"/>
</dbReference>
<accession>A0A9X8HBQ4</accession>
<keyword evidence="2" id="KW-0732">Signal</keyword>
<reference evidence="5 6" key="1">
    <citation type="journal article" date="2018" name="J. Invertebr. Pathol.">
        <title>New genotyping method for the causative agent of crayfish plague (Aphanomyces astaci) based on whole genome data.</title>
        <authorList>
            <person name="Minardi D."/>
            <person name="Studholme D.J."/>
            <person name="van der Giezen M."/>
            <person name="Pretto T."/>
            <person name="Oidtmann B."/>
        </authorList>
    </citation>
    <scope>NUCLEOTIDE SEQUENCE [LARGE SCALE GENOMIC DNA]</scope>
    <source>
        <strain evidence="5 6">KB13</strain>
    </source>
</reference>
<dbReference type="InterPro" id="IPR017853">
    <property type="entry name" value="GH"/>
</dbReference>
<dbReference type="GO" id="GO:0042124">
    <property type="term" value="F:1,3-beta-glucanosyltransferase activity"/>
    <property type="evidence" value="ECO:0007669"/>
    <property type="project" value="TreeGrafter"/>
</dbReference>
<evidence type="ECO:0000256" key="3">
    <source>
        <dbReference type="ARBA" id="ARBA00023157"/>
    </source>
</evidence>
<gene>
    <name evidence="5" type="ORF">DYB28_015866</name>
</gene>
<comment type="caution">
    <text evidence="5">The sequence shown here is derived from an EMBL/GenBank/DDBJ whole genome shotgun (WGS) entry which is preliminary data.</text>
</comment>
<dbReference type="Proteomes" id="UP000275652">
    <property type="component" value="Unassembled WGS sequence"/>
</dbReference>
<dbReference type="GO" id="GO:0005886">
    <property type="term" value="C:plasma membrane"/>
    <property type="evidence" value="ECO:0007669"/>
    <property type="project" value="TreeGrafter"/>
</dbReference>
<proteinExistence type="inferred from homology"/>
<keyword evidence="4" id="KW-0325">Glycoprotein</keyword>
<dbReference type="PANTHER" id="PTHR31468:SF2">
    <property type="entry name" value="1,3-BETA-GLUCANOSYLTRANSFERASE GAS1"/>
    <property type="match status" value="1"/>
</dbReference>
<organism evidence="5 6">
    <name type="scientific">Aphanomyces astaci</name>
    <name type="common">Crayfish plague agent</name>
    <dbReference type="NCBI Taxonomy" id="112090"/>
    <lineage>
        <taxon>Eukaryota</taxon>
        <taxon>Sar</taxon>
        <taxon>Stramenopiles</taxon>
        <taxon>Oomycota</taxon>
        <taxon>Saprolegniomycetes</taxon>
        <taxon>Saprolegniales</taxon>
        <taxon>Verrucalvaceae</taxon>
        <taxon>Aphanomyces</taxon>
    </lineage>
</organism>
<evidence type="ECO:0000256" key="4">
    <source>
        <dbReference type="ARBA" id="ARBA00023180"/>
    </source>
</evidence>
<sequence>MKTPERNGTTQRRKTISRCEQHRIGFNPYLECDTTIHVTYEVSKGLQKLVSDYKQSKYSRPIVLGEFGCIKVVNTVSGIEQQRNFYDFLADAFKTTKPSTVNSKSFVPTRTTTMTCPANFPTVALPPTRKGKDSDAEISLMRMHGGGVVPILECSVYQPKCNGGLANKQQRYMPDNTTGVAKLQMDSNLAFKFFPIDRAMWMDYNRRDDL</sequence>
<evidence type="ECO:0000313" key="6">
    <source>
        <dbReference type="Proteomes" id="UP000275652"/>
    </source>
</evidence>
<evidence type="ECO:0000313" key="5">
    <source>
        <dbReference type="EMBL" id="RLO08018.1"/>
    </source>
</evidence>
<comment type="similarity">
    <text evidence="1">Belongs to the glycosyl hydrolase 72 family.</text>
</comment>
<dbReference type="SUPFAM" id="SSF51445">
    <property type="entry name" value="(Trans)glycosidases"/>
    <property type="match status" value="1"/>
</dbReference>
<dbReference type="AlphaFoldDB" id="A0A9X8HBQ4"/>
<dbReference type="PANTHER" id="PTHR31468">
    <property type="entry name" value="1,3-BETA-GLUCANOSYLTRANSFERASE GAS1"/>
    <property type="match status" value="1"/>
</dbReference>
<evidence type="ECO:0000256" key="2">
    <source>
        <dbReference type="ARBA" id="ARBA00022729"/>
    </source>
</evidence>
<keyword evidence="3" id="KW-1015">Disulfide bond</keyword>
<evidence type="ECO:0000256" key="1">
    <source>
        <dbReference type="ARBA" id="ARBA00007528"/>
    </source>
</evidence>
<dbReference type="InterPro" id="IPR004886">
    <property type="entry name" value="Glucanosyltransferase"/>
</dbReference>
<dbReference type="EMBL" id="QUTI01022428">
    <property type="protein sequence ID" value="RLO08018.1"/>
    <property type="molecule type" value="Genomic_DNA"/>
</dbReference>
<name>A0A9X8HBQ4_APHAT</name>
<protein>
    <submittedName>
        <fullName evidence="5">Uncharacterized protein</fullName>
    </submittedName>
</protein>